<evidence type="ECO:0000256" key="1">
    <source>
        <dbReference type="ARBA" id="ARBA00022801"/>
    </source>
</evidence>
<sequence>MPEWIKLTARDIFDGRRFLGEDKVLVMRPDGAVEAIIDRSEAGEEVRRLDGWLSPGLINTHCHLELSHMKGRIPEKTGLPDFLTTVMTQRQPDSPEQIAEAIAAAETAMLEAGIVAVGDICNTVNTIPQKQKSNLYYHSFVECMGFVDASAPARFAQMQEVYQAFRQLDAAGVHTTTLSPHAPYSVSATLFRLLSDLREEDPITIHNQECFAENMLYESRAGAFLGFYKNFGMDISGFRATGQTSLPSYLPYFQSPGNMLLVHNTFTSEEDIRFAAGSAKNIFWCLCPNANIYIEDTLPYIALFREQGGVMTIGTDSLASNHQLSVWEEAKTLHEHHADVPLEEIMQWATLNGARALGIENTFGSFEKGKKPGVTVIDKDSKKVSI</sequence>
<dbReference type="RefSeq" id="WP_264281221.1">
    <property type="nucleotide sequence ID" value="NZ_CP107006.1"/>
</dbReference>
<organism evidence="3 4">
    <name type="scientific">Chitinophaga horti</name>
    <dbReference type="NCBI Taxonomy" id="2920382"/>
    <lineage>
        <taxon>Bacteria</taxon>
        <taxon>Pseudomonadati</taxon>
        <taxon>Bacteroidota</taxon>
        <taxon>Chitinophagia</taxon>
        <taxon>Chitinophagales</taxon>
        <taxon>Chitinophagaceae</taxon>
        <taxon>Chitinophaga</taxon>
    </lineage>
</organism>
<dbReference type="InterPro" id="IPR050287">
    <property type="entry name" value="MTA/SAH_deaminase"/>
</dbReference>
<evidence type="ECO:0000313" key="4">
    <source>
        <dbReference type="Proteomes" id="UP001162741"/>
    </source>
</evidence>
<protein>
    <submittedName>
        <fullName evidence="3">Amidohydrolase family protein</fullName>
    </submittedName>
</protein>
<accession>A0ABY6J0N6</accession>
<proteinExistence type="predicted"/>
<keyword evidence="4" id="KW-1185">Reference proteome</keyword>
<dbReference type="Pfam" id="PF01979">
    <property type="entry name" value="Amidohydro_1"/>
    <property type="match status" value="1"/>
</dbReference>
<evidence type="ECO:0000313" key="3">
    <source>
        <dbReference type="EMBL" id="UYQ93085.1"/>
    </source>
</evidence>
<dbReference type="Proteomes" id="UP001162741">
    <property type="component" value="Chromosome"/>
</dbReference>
<feature type="domain" description="Amidohydrolase-related" evidence="2">
    <location>
        <begin position="53"/>
        <end position="379"/>
    </location>
</feature>
<reference evidence="3" key="1">
    <citation type="submission" date="2022-10" db="EMBL/GenBank/DDBJ databases">
        <title>Chitinophaga sp. nov., isolated from soil.</title>
        <authorList>
            <person name="Jeon C.O."/>
        </authorList>
    </citation>
    <scope>NUCLEOTIDE SEQUENCE</scope>
    <source>
        <strain evidence="3">R8</strain>
    </source>
</reference>
<dbReference type="PANTHER" id="PTHR43794">
    <property type="entry name" value="AMINOHYDROLASE SSNA-RELATED"/>
    <property type="match status" value="1"/>
</dbReference>
<gene>
    <name evidence="3" type="ORF">MKQ68_23675</name>
</gene>
<keyword evidence="1" id="KW-0378">Hydrolase</keyword>
<dbReference type="InterPro" id="IPR006680">
    <property type="entry name" value="Amidohydro-rel"/>
</dbReference>
<name>A0ABY6J0N6_9BACT</name>
<dbReference type="EMBL" id="CP107006">
    <property type="protein sequence ID" value="UYQ93085.1"/>
    <property type="molecule type" value="Genomic_DNA"/>
</dbReference>
<dbReference type="Gene3D" id="3.20.20.140">
    <property type="entry name" value="Metal-dependent hydrolases"/>
    <property type="match status" value="1"/>
</dbReference>
<dbReference type="InterPro" id="IPR032466">
    <property type="entry name" value="Metal_Hydrolase"/>
</dbReference>
<dbReference type="PANTHER" id="PTHR43794:SF11">
    <property type="entry name" value="AMIDOHYDROLASE-RELATED DOMAIN-CONTAINING PROTEIN"/>
    <property type="match status" value="1"/>
</dbReference>
<evidence type="ECO:0000259" key="2">
    <source>
        <dbReference type="Pfam" id="PF01979"/>
    </source>
</evidence>
<dbReference type="SUPFAM" id="SSF51556">
    <property type="entry name" value="Metallo-dependent hydrolases"/>
    <property type="match status" value="1"/>
</dbReference>